<evidence type="ECO:0000313" key="4">
    <source>
        <dbReference type="Proteomes" id="UP001168823"/>
    </source>
</evidence>
<dbReference type="EMBL" id="JAUMSQ010000051">
    <property type="protein sequence ID" value="MDO3636040.1"/>
    <property type="molecule type" value="Genomic_DNA"/>
</dbReference>
<keyword evidence="4" id="KW-1185">Reference proteome</keyword>
<feature type="domain" description="Smf/DprA SLOG" evidence="2">
    <location>
        <begin position="91"/>
        <end position="291"/>
    </location>
</feature>
<comment type="similarity">
    <text evidence="1">Belongs to the DprA/Smf family.</text>
</comment>
<proteinExistence type="inferred from homology"/>
<reference evidence="3" key="1">
    <citation type="submission" date="2023-07" db="EMBL/GenBank/DDBJ databases">
        <title>Mycolicibacterium sp. nov., a novel bacterial species.</title>
        <authorList>
            <person name="Cao Y."/>
        </authorList>
    </citation>
    <scope>NUCLEOTIDE SEQUENCE</scope>
    <source>
        <strain evidence="3">KC 300</strain>
    </source>
</reference>
<name>A0ABT8UGQ4_9MYCO</name>
<comment type="caution">
    <text evidence="3">The sequence shown here is derived from an EMBL/GenBank/DDBJ whole genome shotgun (WGS) entry which is preliminary data.</text>
</comment>
<dbReference type="Pfam" id="PF02481">
    <property type="entry name" value="DNA_processg_A"/>
    <property type="match status" value="1"/>
</dbReference>
<dbReference type="Gene3D" id="3.40.50.450">
    <property type="match status" value="1"/>
</dbReference>
<evidence type="ECO:0000313" key="3">
    <source>
        <dbReference type="EMBL" id="MDO3636040.1"/>
    </source>
</evidence>
<dbReference type="PANTHER" id="PTHR43022:SF1">
    <property type="entry name" value="PROTEIN SMF"/>
    <property type="match status" value="1"/>
</dbReference>
<dbReference type="InterPro" id="IPR003488">
    <property type="entry name" value="DprA"/>
</dbReference>
<protein>
    <submittedName>
        <fullName evidence="3">DNA-processing protein DprA</fullName>
    </submittedName>
</protein>
<dbReference type="Proteomes" id="UP001168823">
    <property type="component" value="Unassembled WGS sequence"/>
</dbReference>
<dbReference type="InterPro" id="IPR057666">
    <property type="entry name" value="DrpA_SLOG"/>
</dbReference>
<organism evidence="3 4">
    <name type="scientific">Mycolicibacterium arseniciresistens</name>
    <dbReference type="NCBI Taxonomy" id="3062257"/>
    <lineage>
        <taxon>Bacteria</taxon>
        <taxon>Bacillati</taxon>
        <taxon>Actinomycetota</taxon>
        <taxon>Actinomycetes</taxon>
        <taxon>Mycobacteriales</taxon>
        <taxon>Mycobacteriaceae</taxon>
        <taxon>Mycolicibacterium</taxon>
    </lineage>
</organism>
<evidence type="ECO:0000259" key="2">
    <source>
        <dbReference type="Pfam" id="PF02481"/>
    </source>
</evidence>
<dbReference type="PANTHER" id="PTHR43022">
    <property type="entry name" value="PROTEIN SMF"/>
    <property type="match status" value="1"/>
</dbReference>
<dbReference type="RefSeq" id="WP_302913893.1">
    <property type="nucleotide sequence ID" value="NZ_JAUMSQ010000051.1"/>
</dbReference>
<gene>
    <name evidence="3" type="ORF">Q2100_09820</name>
</gene>
<evidence type="ECO:0000256" key="1">
    <source>
        <dbReference type="ARBA" id="ARBA00006525"/>
    </source>
</evidence>
<sequence length="297" mass="32228">MEQEYVRQVAVVMASLELLPAQPSDLTGVLRDPDQFHALVDTNADFYESELVGYLRENLDQARVENWHKQIDRLIAAEIAVPILAADVPNAPVYPERLARCWDAPPVLFSTASVEIEGPSVAIIGSRAGTAEVIADTHALAADLAATGVTVISGLAAGVDTAAHEGALAANGRTIAVFGTGITRIFPEQNADLADRIRQTGALVSQFAPYAPRTRTSFLRRNHVIAGLSDVSIIMAGQARSGSRHEIEQAMGYGRSVMMWEPALSDQKWARRLADNGEATFFSDAHDVRHMLDRHDH</sequence>
<accession>A0ABT8UGQ4</accession>
<dbReference type="SUPFAM" id="SSF102405">
    <property type="entry name" value="MCP/YpsA-like"/>
    <property type="match status" value="1"/>
</dbReference>